<dbReference type="InterPro" id="IPR025937">
    <property type="entry name" value="PDGLE_dom"/>
</dbReference>
<feature type="transmembrane region" description="Helical" evidence="6">
    <location>
        <begin position="94"/>
        <end position="115"/>
    </location>
</feature>
<protein>
    <submittedName>
        <fullName evidence="8">Cobalt/nickel transport protein</fullName>
    </submittedName>
</protein>
<evidence type="ECO:0000313" key="9">
    <source>
        <dbReference type="Proteomes" id="UP000295560"/>
    </source>
</evidence>
<keyword evidence="3 6" id="KW-0812">Transmembrane</keyword>
<evidence type="ECO:0000256" key="1">
    <source>
        <dbReference type="ARBA" id="ARBA00004236"/>
    </source>
</evidence>
<keyword evidence="5 6" id="KW-0472">Membrane</keyword>
<evidence type="ECO:0000256" key="4">
    <source>
        <dbReference type="ARBA" id="ARBA00022989"/>
    </source>
</evidence>
<evidence type="ECO:0000259" key="7">
    <source>
        <dbReference type="Pfam" id="PF13190"/>
    </source>
</evidence>
<feature type="transmembrane region" description="Helical" evidence="6">
    <location>
        <begin position="15"/>
        <end position="36"/>
    </location>
</feature>
<evidence type="ECO:0000256" key="5">
    <source>
        <dbReference type="ARBA" id="ARBA00023136"/>
    </source>
</evidence>
<keyword evidence="9" id="KW-1185">Reference proteome</keyword>
<sequence>MTERGVRSTRNRRPIAFFAGFLLVALVIAGAISYFASGDPDGLDSVTLNGCQTVEVDGEEQLRGTCIAQNEGDHALGSGPFADYTVGGAEGTNGVAGVVGVVVTVLLAGGLFWVLRRRGGSGGPE</sequence>
<dbReference type="EMBL" id="SMFZ01000001">
    <property type="protein sequence ID" value="TCK24304.1"/>
    <property type="molecule type" value="Genomic_DNA"/>
</dbReference>
<dbReference type="Pfam" id="PF13190">
    <property type="entry name" value="PDGLE"/>
    <property type="match status" value="1"/>
</dbReference>
<dbReference type="AlphaFoldDB" id="A0A4R1HP51"/>
<evidence type="ECO:0000256" key="6">
    <source>
        <dbReference type="SAM" id="Phobius"/>
    </source>
</evidence>
<keyword evidence="4 6" id="KW-1133">Transmembrane helix</keyword>
<keyword evidence="2" id="KW-1003">Cell membrane</keyword>
<evidence type="ECO:0000256" key="3">
    <source>
        <dbReference type="ARBA" id="ARBA00022692"/>
    </source>
</evidence>
<feature type="domain" description="PDGLE" evidence="7">
    <location>
        <begin position="17"/>
        <end position="117"/>
    </location>
</feature>
<gene>
    <name evidence="8" type="ORF">EV378_0076</name>
</gene>
<reference evidence="8 9" key="1">
    <citation type="submission" date="2019-03" db="EMBL/GenBank/DDBJ databases">
        <title>Sequencing the genomes of 1000 actinobacteria strains.</title>
        <authorList>
            <person name="Klenk H.-P."/>
        </authorList>
    </citation>
    <scope>NUCLEOTIDE SEQUENCE [LARGE SCALE GENOMIC DNA]</scope>
    <source>
        <strain evidence="8 9">DSM 44969</strain>
    </source>
</reference>
<dbReference type="GO" id="GO:0005886">
    <property type="term" value="C:plasma membrane"/>
    <property type="evidence" value="ECO:0007669"/>
    <property type="project" value="UniProtKB-SubCell"/>
</dbReference>
<evidence type="ECO:0000256" key="2">
    <source>
        <dbReference type="ARBA" id="ARBA00022475"/>
    </source>
</evidence>
<accession>A0A4R1HP51</accession>
<dbReference type="RefSeq" id="WP_132420717.1">
    <property type="nucleotide sequence ID" value="NZ_SMFZ01000001.1"/>
</dbReference>
<dbReference type="Proteomes" id="UP000295560">
    <property type="component" value="Unassembled WGS sequence"/>
</dbReference>
<name>A0A4R1HP51_PSEEN</name>
<comment type="caution">
    <text evidence="8">The sequence shown here is derived from an EMBL/GenBank/DDBJ whole genome shotgun (WGS) entry which is preliminary data.</text>
</comment>
<organism evidence="8 9">
    <name type="scientific">Pseudonocardia endophytica</name>
    <dbReference type="NCBI Taxonomy" id="401976"/>
    <lineage>
        <taxon>Bacteria</taxon>
        <taxon>Bacillati</taxon>
        <taxon>Actinomycetota</taxon>
        <taxon>Actinomycetes</taxon>
        <taxon>Pseudonocardiales</taxon>
        <taxon>Pseudonocardiaceae</taxon>
        <taxon>Pseudonocardia</taxon>
    </lineage>
</organism>
<evidence type="ECO:0000313" key="8">
    <source>
        <dbReference type="EMBL" id="TCK24304.1"/>
    </source>
</evidence>
<proteinExistence type="predicted"/>
<dbReference type="OrthoDB" id="4843785at2"/>
<comment type="subcellular location">
    <subcellularLocation>
        <location evidence="1">Cell membrane</location>
    </subcellularLocation>
</comment>